<proteinExistence type="predicted"/>
<dbReference type="EMBL" id="LAZR01022786">
    <property type="protein sequence ID" value="KKL80662.1"/>
    <property type="molecule type" value="Genomic_DNA"/>
</dbReference>
<dbReference type="InterPro" id="IPR029051">
    <property type="entry name" value="DUF4352"/>
</dbReference>
<dbReference type="AlphaFoldDB" id="A0A0F9HZU4"/>
<feature type="region of interest" description="Disordered" evidence="2">
    <location>
        <begin position="25"/>
        <end position="65"/>
    </location>
</feature>
<gene>
    <name evidence="4" type="ORF">LCGC14_2002570</name>
</gene>
<sequence>MKRFVVYAGVAIILFLFLVAQEDGCASDDGNEEDTTPAAAVTEAADDGATEPTEAPPEPTEAPEQDNLNLTLGQTANVGDAEVTAHSFRLDSGGEFFAPDAGNVWIVVDATIVNTGDDEYNFSS</sequence>
<name>A0A0F9HZU4_9ZZZZ</name>
<dbReference type="Gene3D" id="2.60.40.1240">
    <property type="match status" value="1"/>
</dbReference>
<evidence type="ECO:0000256" key="2">
    <source>
        <dbReference type="SAM" id="MobiDB-lite"/>
    </source>
</evidence>
<feature type="compositionally biased region" description="Acidic residues" evidence="2">
    <location>
        <begin position="25"/>
        <end position="35"/>
    </location>
</feature>
<evidence type="ECO:0000313" key="4">
    <source>
        <dbReference type="EMBL" id="KKL80662.1"/>
    </source>
</evidence>
<dbReference type="InterPro" id="IPR029050">
    <property type="entry name" value="Immunoprotect_excell_Ig-like"/>
</dbReference>
<evidence type="ECO:0000256" key="1">
    <source>
        <dbReference type="ARBA" id="ARBA00022729"/>
    </source>
</evidence>
<accession>A0A0F9HZU4</accession>
<keyword evidence="1" id="KW-0732">Signal</keyword>
<feature type="non-terminal residue" evidence="4">
    <location>
        <position position="124"/>
    </location>
</feature>
<reference evidence="4" key="1">
    <citation type="journal article" date="2015" name="Nature">
        <title>Complex archaea that bridge the gap between prokaryotes and eukaryotes.</title>
        <authorList>
            <person name="Spang A."/>
            <person name="Saw J.H."/>
            <person name="Jorgensen S.L."/>
            <person name="Zaremba-Niedzwiedzka K."/>
            <person name="Martijn J."/>
            <person name="Lind A.E."/>
            <person name="van Eijk R."/>
            <person name="Schleper C."/>
            <person name="Guy L."/>
            <person name="Ettema T.J."/>
        </authorList>
    </citation>
    <scope>NUCLEOTIDE SEQUENCE</scope>
</reference>
<dbReference type="Pfam" id="PF11611">
    <property type="entry name" value="DUF4352"/>
    <property type="match status" value="1"/>
</dbReference>
<comment type="caution">
    <text evidence="4">The sequence shown here is derived from an EMBL/GenBank/DDBJ whole genome shotgun (WGS) entry which is preliminary data.</text>
</comment>
<organism evidence="4">
    <name type="scientific">marine sediment metagenome</name>
    <dbReference type="NCBI Taxonomy" id="412755"/>
    <lineage>
        <taxon>unclassified sequences</taxon>
        <taxon>metagenomes</taxon>
        <taxon>ecological metagenomes</taxon>
    </lineage>
</organism>
<evidence type="ECO:0000259" key="3">
    <source>
        <dbReference type="Pfam" id="PF11611"/>
    </source>
</evidence>
<protein>
    <recommendedName>
        <fullName evidence="3">DUF4352 domain-containing protein</fullName>
    </recommendedName>
</protein>
<feature type="domain" description="DUF4352" evidence="3">
    <location>
        <begin position="72"/>
        <end position="124"/>
    </location>
</feature>